<dbReference type="GO" id="GO:0048038">
    <property type="term" value="F:quinone binding"/>
    <property type="evidence" value="ECO:0007669"/>
    <property type="project" value="UniProtKB-UniRule"/>
</dbReference>
<dbReference type="PANTHER" id="PTHR33269:SF17">
    <property type="entry name" value="NADH-UBIQUINONE OXIDOREDUCTASE CHAIN 6"/>
    <property type="match status" value="1"/>
</dbReference>
<feature type="transmembrane region" description="Helical" evidence="2">
    <location>
        <begin position="65"/>
        <end position="88"/>
    </location>
</feature>
<feature type="transmembrane region" description="Helical" evidence="2">
    <location>
        <begin position="40"/>
        <end position="59"/>
    </location>
</feature>
<comment type="function">
    <text evidence="2">NDH-1 shuttles electrons from NADH, via FMN and iron-sulfur (Fe-S) centers, to quinones in the respiratory chain. Couples the redox reaction to proton translocation (for every two electrons transferred, four hydrogen ions are translocated across the cytoplasmic membrane), and thus conserves the redox energy in a proton gradient.</text>
</comment>
<dbReference type="Gene3D" id="1.20.120.1200">
    <property type="entry name" value="NADH-ubiquinone/plastoquinone oxidoreductase chain 6, subunit NuoJ"/>
    <property type="match status" value="1"/>
</dbReference>
<keyword evidence="2" id="KW-0472">Membrane</keyword>
<gene>
    <name evidence="3" type="ORF">GK108_02510</name>
</gene>
<comment type="similarity">
    <text evidence="1 2">Belongs to the complex I subunit 6 family.</text>
</comment>
<evidence type="ECO:0000313" key="3">
    <source>
        <dbReference type="EMBL" id="NDU93731.1"/>
    </source>
</evidence>
<dbReference type="EMBL" id="JAAFZH010000001">
    <property type="protein sequence ID" value="NDU93731.1"/>
    <property type="molecule type" value="Genomic_DNA"/>
</dbReference>
<protein>
    <recommendedName>
        <fullName evidence="2">NADH-quinone oxidoreductase subunit J</fullName>
        <ecNumber evidence="2">7.1.1.-</ecNumber>
    </recommendedName>
</protein>
<dbReference type="EC" id="7.1.1.-" evidence="2"/>
<comment type="catalytic activity">
    <reaction evidence="2">
        <text>a quinone + NADH + 5 H(+)(in) = a quinol + NAD(+) + 4 H(+)(out)</text>
        <dbReference type="Rhea" id="RHEA:57888"/>
        <dbReference type="ChEBI" id="CHEBI:15378"/>
        <dbReference type="ChEBI" id="CHEBI:24646"/>
        <dbReference type="ChEBI" id="CHEBI:57540"/>
        <dbReference type="ChEBI" id="CHEBI:57945"/>
        <dbReference type="ChEBI" id="CHEBI:132124"/>
    </reaction>
</comment>
<keyword evidence="2" id="KW-1003">Cell membrane</keyword>
<dbReference type="AlphaFoldDB" id="A0A6L9L3P6"/>
<evidence type="ECO:0000313" key="4">
    <source>
        <dbReference type="Proteomes" id="UP000474175"/>
    </source>
</evidence>
<keyword evidence="4" id="KW-1185">Reference proteome</keyword>
<accession>A0A6L9L3P6</accession>
<reference evidence="3 4" key="1">
    <citation type="submission" date="2020-02" db="EMBL/GenBank/DDBJ databases">
        <title>Draft genome sequence of two Spirosoma agri KCTC 52727 and Spirosoma terrae KCTC 52035.</title>
        <authorList>
            <person name="Rojas J."/>
            <person name="Ambika Manirajan B."/>
            <person name="Suarez C."/>
            <person name="Ratering S."/>
            <person name="Schnell S."/>
        </authorList>
    </citation>
    <scope>NUCLEOTIDE SEQUENCE [LARGE SCALE GENOMIC DNA]</scope>
    <source>
        <strain evidence="3 4">KCTC 52035</strain>
    </source>
</reference>
<keyword evidence="2" id="KW-0520">NAD</keyword>
<dbReference type="RefSeq" id="WP_163942240.1">
    <property type="nucleotide sequence ID" value="NZ_JAAFZH010000001.1"/>
</dbReference>
<dbReference type="GO" id="GO:0005886">
    <property type="term" value="C:plasma membrane"/>
    <property type="evidence" value="ECO:0007669"/>
    <property type="project" value="UniProtKB-SubCell"/>
</dbReference>
<dbReference type="Proteomes" id="UP000474175">
    <property type="component" value="Unassembled WGS sequence"/>
</dbReference>
<feature type="transmembrane region" description="Helical" evidence="2">
    <location>
        <begin position="100"/>
        <end position="120"/>
    </location>
</feature>
<keyword evidence="2" id="KW-1133">Transmembrane helix</keyword>
<comment type="caution">
    <text evidence="3">The sequence shown here is derived from an EMBL/GenBank/DDBJ whole genome shotgun (WGS) entry which is preliminary data.</text>
</comment>
<dbReference type="InterPro" id="IPR042106">
    <property type="entry name" value="Nuo/plastoQ_OxRdtase_6_NuoJ"/>
</dbReference>
<dbReference type="InterPro" id="IPR001457">
    <property type="entry name" value="NADH_UbQ/plastoQ_OxRdtase_su6"/>
</dbReference>
<keyword evidence="2" id="KW-0874">Quinone</keyword>
<organism evidence="3 4">
    <name type="scientific">Spirosoma terrae</name>
    <dbReference type="NCBI Taxonomy" id="1968276"/>
    <lineage>
        <taxon>Bacteria</taxon>
        <taxon>Pseudomonadati</taxon>
        <taxon>Bacteroidota</taxon>
        <taxon>Cytophagia</taxon>
        <taxon>Cytophagales</taxon>
        <taxon>Cytophagaceae</taxon>
        <taxon>Spirosoma</taxon>
    </lineage>
</organism>
<name>A0A6L9L3P6_9BACT</name>
<keyword evidence="2" id="KW-0812">Transmembrane</keyword>
<dbReference type="PANTHER" id="PTHR33269">
    <property type="entry name" value="NADH-UBIQUINONE OXIDOREDUCTASE CHAIN 6"/>
    <property type="match status" value="1"/>
</dbReference>
<proteinExistence type="inferred from homology"/>
<sequence>MTEFLNFFKTLTPTGYLFLVLTALTLFSAIGVVTARNPIYSVLALIATFFCLSGHYILLNAQFLAAVNIIVYAGAIMVLFLFTIMFLNLRREDEESKTNLTKMASVVVGGLLMVMLITIFRAKNAQVTTVSSNTSFNPNTGLVEHLGGLLYSDYILPFELVSVLFLVAMVGAVMLGKREAGDRHF</sequence>
<evidence type="ECO:0000256" key="2">
    <source>
        <dbReference type="RuleBase" id="RU004429"/>
    </source>
</evidence>
<feature type="transmembrane region" description="Helical" evidence="2">
    <location>
        <begin position="15"/>
        <end position="33"/>
    </location>
</feature>
<dbReference type="GO" id="GO:0008137">
    <property type="term" value="F:NADH dehydrogenase (ubiquinone) activity"/>
    <property type="evidence" value="ECO:0007669"/>
    <property type="project" value="UniProtKB-UniRule"/>
</dbReference>
<evidence type="ECO:0000256" key="1">
    <source>
        <dbReference type="ARBA" id="ARBA00005698"/>
    </source>
</evidence>
<dbReference type="Pfam" id="PF00499">
    <property type="entry name" value="Oxidored_q3"/>
    <property type="match status" value="1"/>
</dbReference>
<feature type="transmembrane region" description="Helical" evidence="2">
    <location>
        <begin position="154"/>
        <end position="175"/>
    </location>
</feature>
<comment type="subcellular location">
    <subcellularLocation>
        <location evidence="2">Cell membrane</location>
        <topology evidence="2">Multi-pass membrane protein</topology>
    </subcellularLocation>
</comment>